<comment type="caution">
    <text evidence="1">The sequence shown here is derived from an EMBL/GenBank/DDBJ whole genome shotgun (WGS) entry which is preliminary data.</text>
</comment>
<dbReference type="Proteomes" id="UP001153269">
    <property type="component" value="Unassembled WGS sequence"/>
</dbReference>
<name>A0A9N7U4M4_PLEPL</name>
<evidence type="ECO:0000313" key="1">
    <source>
        <dbReference type="EMBL" id="CAB1424536.1"/>
    </source>
</evidence>
<dbReference type="EMBL" id="CADEAL010000736">
    <property type="protein sequence ID" value="CAB1424536.1"/>
    <property type="molecule type" value="Genomic_DNA"/>
</dbReference>
<gene>
    <name evidence="1" type="ORF">PLEPLA_LOCUS12464</name>
</gene>
<proteinExistence type="predicted"/>
<organism evidence="1 2">
    <name type="scientific">Pleuronectes platessa</name>
    <name type="common">European plaice</name>
    <dbReference type="NCBI Taxonomy" id="8262"/>
    <lineage>
        <taxon>Eukaryota</taxon>
        <taxon>Metazoa</taxon>
        <taxon>Chordata</taxon>
        <taxon>Craniata</taxon>
        <taxon>Vertebrata</taxon>
        <taxon>Euteleostomi</taxon>
        <taxon>Actinopterygii</taxon>
        <taxon>Neopterygii</taxon>
        <taxon>Teleostei</taxon>
        <taxon>Neoteleostei</taxon>
        <taxon>Acanthomorphata</taxon>
        <taxon>Carangaria</taxon>
        <taxon>Pleuronectiformes</taxon>
        <taxon>Pleuronectoidei</taxon>
        <taxon>Pleuronectidae</taxon>
        <taxon>Pleuronectes</taxon>
    </lineage>
</organism>
<keyword evidence="2" id="KW-1185">Reference proteome</keyword>
<dbReference type="AlphaFoldDB" id="A0A9N7U4M4"/>
<accession>A0A9N7U4M4</accession>
<protein>
    <submittedName>
        <fullName evidence="1">Uncharacterized protein</fullName>
    </submittedName>
</protein>
<sequence>MCPLVLMEDSSNRDTIPDALRGSVSLSPSLAPVSTGSGGYVNRKSWMSPQFFPLTPQTLPEGGCLLSPFRRLSLSLRPTRWISGYTLSYHMLNRVEVNERKKMSAKTSWGRQLDRCVELSTALVLKSLLLLP</sequence>
<reference evidence="1" key="1">
    <citation type="submission" date="2020-03" db="EMBL/GenBank/DDBJ databases">
        <authorList>
            <person name="Weist P."/>
        </authorList>
    </citation>
    <scope>NUCLEOTIDE SEQUENCE</scope>
</reference>
<evidence type="ECO:0000313" key="2">
    <source>
        <dbReference type="Proteomes" id="UP001153269"/>
    </source>
</evidence>